<evidence type="ECO:0000313" key="4">
    <source>
        <dbReference type="EMBL" id="KNC80057.1"/>
    </source>
</evidence>
<dbReference type="GeneID" id="25908070"/>
<sequence>MVASGIAVVTGANQGIGYHIARLIATKGYKTYLACRREKEGQRVAQELRDAGLDTHFVQLDINDQGKYQFFYISNNKNGGDNPMSKSNYGMSKCGVIALVKLLAAEEKQRAPTDGSASIFYTCFCPGYCSTSMSSHIGPRSAEKGAGEYF</sequence>
<dbReference type="PANTHER" id="PTHR43963:SF6">
    <property type="entry name" value="CHAIN DEHYDROGENASE FAMILY PROTEIN, PUTATIVE (AFU_ORTHOLOGUE AFUA_3G15350)-RELATED"/>
    <property type="match status" value="1"/>
</dbReference>
<keyword evidence="5" id="KW-1185">Reference proteome</keyword>
<dbReference type="Pfam" id="PF00106">
    <property type="entry name" value="adh_short"/>
    <property type="match status" value="1"/>
</dbReference>
<dbReference type="Gene3D" id="3.40.50.720">
    <property type="entry name" value="NAD(P)-binding Rossmann-like Domain"/>
    <property type="match status" value="2"/>
</dbReference>
<proteinExistence type="inferred from homology"/>
<dbReference type="OrthoDB" id="7289984at2759"/>
<dbReference type="PANTHER" id="PTHR43963">
    <property type="entry name" value="CARBONYL REDUCTASE 1-RELATED"/>
    <property type="match status" value="1"/>
</dbReference>
<evidence type="ECO:0000256" key="2">
    <source>
        <dbReference type="ARBA" id="ARBA00022857"/>
    </source>
</evidence>
<keyword evidence="3" id="KW-0560">Oxidoreductase</keyword>
<evidence type="ECO:0000313" key="5">
    <source>
        <dbReference type="Proteomes" id="UP000054560"/>
    </source>
</evidence>
<dbReference type="GO" id="GO:0016491">
    <property type="term" value="F:oxidoreductase activity"/>
    <property type="evidence" value="ECO:0007669"/>
    <property type="project" value="UniProtKB-KW"/>
</dbReference>
<evidence type="ECO:0000256" key="3">
    <source>
        <dbReference type="ARBA" id="ARBA00023002"/>
    </source>
</evidence>
<organism evidence="4 5">
    <name type="scientific">Sphaeroforma arctica JP610</name>
    <dbReference type="NCBI Taxonomy" id="667725"/>
    <lineage>
        <taxon>Eukaryota</taxon>
        <taxon>Ichthyosporea</taxon>
        <taxon>Ichthyophonida</taxon>
        <taxon>Sphaeroforma</taxon>
    </lineage>
</organism>
<dbReference type="InterPro" id="IPR036291">
    <property type="entry name" value="NAD(P)-bd_dom_sf"/>
</dbReference>
<name>A0A0L0FTD6_9EUKA</name>
<evidence type="ECO:0000256" key="1">
    <source>
        <dbReference type="ARBA" id="ARBA00006484"/>
    </source>
</evidence>
<dbReference type="InterPro" id="IPR002347">
    <property type="entry name" value="SDR_fam"/>
</dbReference>
<comment type="similarity">
    <text evidence="1">Belongs to the short-chain dehydrogenases/reductases (SDR) family.</text>
</comment>
<dbReference type="EMBL" id="KQ242204">
    <property type="protein sequence ID" value="KNC80057.1"/>
    <property type="molecule type" value="Genomic_DNA"/>
</dbReference>
<accession>A0A0L0FTD6</accession>
<dbReference type="SUPFAM" id="SSF51735">
    <property type="entry name" value="NAD(P)-binding Rossmann-fold domains"/>
    <property type="match status" value="1"/>
</dbReference>
<dbReference type="AlphaFoldDB" id="A0A0L0FTD6"/>
<keyword evidence="2" id="KW-0521">NADP</keyword>
<dbReference type="Proteomes" id="UP000054560">
    <property type="component" value="Unassembled WGS sequence"/>
</dbReference>
<dbReference type="PRINTS" id="PR00081">
    <property type="entry name" value="GDHRDH"/>
</dbReference>
<reference evidence="4 5" key="1">
    <citation type="submission" date="2011-02" db="EMBL/GenBank/DDBJ databases">
        <title>The Genome Sequence of Sphaeroforma arctica JP610.</title>
        <authorList>
            <consortium name="The Broad Institute Genome Sequencing Platform"/>
            <person name="Russ C."/>
            <person name="Cuomo C."/>
            <person name="Young S.K."/>
            <person name="Zeng Q."/>
            <person name="Gargeya S."/>
            <person name="Alvarado L."/>
            <person name="Berlin A."/>
            <person name="Chapman S.B."/>
            <person name="Chen Z."/>
            <person name="Freedman E."/>
            <person name="Gellesch M."/>
            <person name="Goldberg J."/>
            <person name="Griggs A."/>
            <person name="Gujja S."/>
            <person name="Heilman E."/>
            <person name="Heiman D."/>
            <person name="Howarth C."/>
            <person name="Mehta T."/>
            <person name="Neiman D."/>
            <person name="Pearson M."/>
            <person name="Roberts A."/>
            <person name="Saif S."/>
            <person name="Shea T."/>
            <person name="Shenoy N."/>
            <person name="Sisk P."/>
            <person name="Stolte C."/>
            <person name="Sykes S."/>
            <person name="White J."/>
            <person name="Yandava C."/>
            <person name="Burger G."/>
            <person name="Gray M.W."/>
            <person name="Holland P.W.H."/>
            <person name="King N."/>
            <person name="Lang F.B.F."/>
            <person name="Roger A.J."/>
            <person name="Ruiz-Trillo I."/>
            <person name="Haas B."/>
            <person name="Nusbaum C."/>
            <person name="Birren B."/>
        </authorList>
    </citation>
    <scope>NUCLEOTIDE SEQUENCE [LARGE SCALE GENOMIC DNA]</scope>
    <source>
        <strain evidence="4 5">JP610</strain>
    </source>
</reference>
<protein>
    <submittedName>
        <fullName evidence="4">Uncharacterized protein</fullName>
    </submittedName>
</protein>
<gene>
    <name evidence="4" type="ORF">SARC_07566</name>
</gene>
<dbReference type="RefSeq" id="XP_014153959.1">
    <property type="nucleotide sequence ID" value="XM_014298484.1"/>
</dbReference>
<dbReference type="STRING" id="667725.A0A0L0FTD6"/>